<gene>
    <name evidence="2" type="ORF">GCM10007898_41960</name>
</gene>
<feature type="compositionally biased region" description="Polar residues" evidence="1">
    <location>
        <begin position="113"/>
        <end position="122"/>
    </location>
</feature>
<evidence type="ECO:0000313" key="2">
    <source>
        <dbReference type="EMBL" id="GLQ90620.1"/>
    </source>
</evidence>
<sequence length="148" mass="14809">MRKTLASKQGFWEYRAAWLYASGAWIAMRATSLLLVCLLGLGTAANAVAAGAAGAAGSASAGCTGRNSSSEHAGGHDTSSSSGDTMNVSRNGNASSRQPSSSSRSGNSSNSSMDDTPTRFSTGDSAPDGSSHSSSGLGWQSLLPGSIQ</sequence>
<feature type="compositionally biased region" description="Low complexity" evidence="1">
    <location>
        <begin position="123"/>
        <end position="148"/>
    </location>
</feature>
<organism evidence="2 3">
    <name type="scientific">Dyella flagellata</name>
    <dbReference type="NCBI Taxonomy" id="1867833"/>
    <lineage>
        <taxon>Bacteria</taxon>
        <taxon>Pseudomonadati</taxon>
        <taxon>Pseudomonadota</taxon>
        <taxon>Gammaproteobacteria</taxon>
        <taxon>Lysobacterales</taxon>
        <taxon>Rhodanobacteraceae</taxon>
        <taxon>Dyella</taxon>
    </lineage>
</organism>
<proteinExistence type="predicted"/>
<keyword evidence="3" id="KW-1185">Reference proteome</keyword>
<name>A0ABQ5XFZ7_9GAMM</name>
<dbReference type="Proteomes" id="UP001156627">
    <property type="component" value="Unassembled WGS sequence"/>
</dbReference>
<evidence type="ECO:0000256" key="1">
    <source>
        <dbReference type="SAM" id="MobiDB-lite"/>
    </source>
</evidence>
<evidence type="ECO:0000313" key="3">
    <source>
        <dbReference type="Proteomes" id="UP001156627"/>
    </source>
</evidence>
<feature type="compositionally biased region" description="Low complexity" evidence="1">
    <location>
        <begin position="91"/>
        <end position="112"/>
    </location>
</feature>
<dbReference type="EMBL" id="BSOA01000049">
    <property type="protein sequence ID" value="GLQ90620.1"/>
    <property type="molecule type" value="Genomic_DNA"/>
</dbReference>
<feature type="region of interest" description="Disordered" evidence="1">
    <location>
        <begin position="57"/>
        <end position="148"/>
    </location>
</feature>
<accession>A0ABQ5XFZ7</accession>
<reference evidence="3" key="1">
    <citation type="journal article" date="2019" name="Int. J. Syst. Evol. Microbiol.">
        <title>The Global Catalogue of Microorganisms (GCM) 10K type strain sequencing project: providing services to taxonomists for standard genome sequencing and annotation.</title>
        <authorList>
            <consortium name="The Broad Institute Genomics Platform"/>
            <consortium name="The Broad Institute Genome Sequencing Center for Infectious Disease"/>
            <person name="Wu L."/>
            <person name="Ma J."/>
        </authorList>
    </citation>
    <scope>NUCLEOTIDE SEQUENCE [LARGE SCALE GENOMIC DNA]</scope>
    <source>
        <strain evidence="3">NBRC 111981</strain>
    </source>
</reference>
<comment type="caution">
    <text evidence="2">The sequence shown here is derived from an EMBL/GenBank/DDBJ whole genome shotgun (WGS) entry which is preliminary data.</text>
</comment>
<protein>
    <submittedName>
        <fullName evidence="2">Uncharacterized protein</fullName>
    </submittedName>
</protein>